<comment type="caution">
    <text evidence="1">The sequence shown here is derived from an EMBL/GenBank/DDBJ whole genome shotgun (WGS) entry which is preliminary data.</text>
</comment>
<gene>
    <name evidence="1" type="ORF">APLA_LOCUS3351</name>
</gene>
<proteinExistence type="predicted"/>
<organism evidence="1 2">
    <name type="scientific">Arctia plantaginis</name>
    <name type="common">Wood tiger moth</name>
    <name type="synonym">Phalaena plantaginis</name>
    <dbReference type="NCBI Taxonomy" id="874455"/>
    <lineage>
        <taxon>Eukaryota</taxon>
        <taxon>Metazoa</taxon>
        <taxon>Ecdysozoa</taxon>
        <taxon>Arthropoda</taxon>
        <taxon>Hexapoda</taxon>
        <taxon>Insecta</taxon>
        <taxon>Pterygota</taxon>
        <taxon>Neoptera</taxon>
        <taxon>Endopterygota</taxon>
        <taxon>Lepidoptera</taxon>
        <taxon>Glossata</taxon>
        <taxon>Ditrysia</taxon>
        <taxon>Noctuoidea</taxon>
        <taxon>Erebidae</taxon>
        <taxon>Arctiinae</taxon>
        <taxon>Arctia</taxon>
    </lineage>
</organism>
<sequence>MEGNLNQIVETPPQLSRKPLVQKSSWECNRKKISRYSPKAPPDIRIPCQHFSKAYRCTSLAKNDIVKFNNAFYKSTKKIDQDNFILQHIKTSPIQRRGPKSGTVVGHSFLPPDRVFAQIEKNIKKNEVITNPQDYYKIFNEHGTVLKLGSEIIVQDWKEASTEILKGTNAMHFSIKQCKRFFIKRNKQKLNVLVRAEESYHNALGTYKNICKKNKTVSLINPKNKQMNVAVKKEKLDDVIKLLKAHYGDQWELLPDLEYYKNVIQRSISDNSISYSNERCEMEEELPNLII</sequence>
<dbReference type="OrthoDB" id="196847at2759"/>
<reference evidence="1 2" key="1">
    <citation type="submission" date="2020-04" db="EMBL/GenBank/DDBJ databases">
        <authorList>
            <person name="Wallbank WR R."/>
            <person name="Pardo Diaz C."/>
            <person name="Kozak K."/>
            <person name="Martin S."/>
            <person name="Jiggins C."/>
            <person name="Moest M."/>
            <person name="Warren A I."/>
            <person name="Byers J.R.P. K."/>
            <person name="Montejo-Kovacevich G."/>
            <person name="Yen C E."/>
        </authorList>
    </citation>
    <scope>NUCLEOTIDE SEQUENCE [LARGE SCALE GENOMIC DNA]</scope>
</reference>
<dbReference type="Proteomes" id="UP000494256">
    <property type="component" value="Unassembled WGS sequence"/>
</dbReference>
<evidence type="ECO:0000313" key="2">
    <source>
        <dbReference type="Proteomes" id="UP000494256"/>
    </source>
</evidence>
<name>A0A8S0ZBA3_ARCPL</name>
<protein>
    <submittedName>
        <fullName evidence="1">Uncharacterized protein</fullName>
    </submittedName>
</protein>
<accession>A0A8S0ZBA3</accession>
<dbReference type="AlphaFoldDB" id="A0A8S0ZBA3"/>
<evidence type="ECO:0000313" key="1">
    <source>
        <dbReference type="EMBL" id="CAB3228085.1"/>
    </source>
</evidence>
<dbReference type="EMBL" id="CADEBD010000281">
    <property type="protein sequence ID" value="CAB3228085.1"/>
    <property type="molecule type" value="Genomic_DNA"/>
</dbReference>